<name>A0A2B4QZJ2_STYPI</name>
<proteinExistence type="predicted"/>
<evidence type="ECO:0000256" key="1">
    <source>
        <dbReference type="SAM" id="MobiDB-lite"/>
    </source>
</evidence>
<gene>
    <name evidence="2" type="ORF">AWC38_SpisGene24609</name>
</gene>
<evidence type="ECO:0000313" key="2">
    <source>
        <dbReference type="EMBL" id="PFX11594.1"/>
    </source>
</evidence>
<dbReference type="Proteomes" id="UP000225706">
    <property type="component" value="Unassembled WGS sequence"/>
</dbReference>
<dbReference type="EMBL" id="LSMT01002168">
    <property type="protein sequence ID" value="PFX11594.1"/>
    <property type="molecule type" value="Genomic_DNA"/>
</dbReference>
<dbReference type="OrthoDB" id="10038899at2759"/>
<organism evidence="2 3">
    <name type="scientific">Stylophora pistillata</name>
    <name type="common">Smooth cauliflower coral</name>
    <dbReference type="NCBI Taxonomy" id="50429"/>
    <lineage>
        <taxon>Eukaryota</taxon>
        <taxon>Metazoa</taxon>
        <taxon>Cnidaria</taxon>
        <taxon>Anthozoa</taxon>
        <taxon>Hexacorallia</taxon>
        <taxon>Scleractinia</taxon>
        <taxon>Astrocoeniina</taxon>
        <taxon>Pocilloporidae</taxon>
        <taxon>Stylophora</taxon>
    </lineage>
</organism>
<dbReference type="AlphaFoldDB" id="A0A2B4QZJ2"/>
<feature type="region of interest" description="Disordered" evidence="1">
    <location>
        <begin position="151"/>
        <end position="178"/>
    </location>
</feature>
<accession>A0A2B4QZJ2</accession>
<sequence length="395" mass="44090">MEEIRRARNVEGIYTTRLGRVLEEPGIDAPQVYVRVRHIDLGMVKQASEPYQTVAAVYDWIGSLQLSPVYFSLCTASGDVLDPSLLAEDAEGKVLFMEPRDDPIPLCDDDLEIIFKGFGQHGNVEPARDDSLFAHGEIGTTPPLNLLAEEADSKEDGSPKKNSASLTRRGTSSLSADRGRHFRQNYLAQLALEQTKDRYENHELEGNSQTDNQEVMPTVDVPADDVIIVGDNSTEDDQQSNSESHCKIVKIRRVKVMKDTISLFIDKAVVDTTLNVVMINYFGKEEDGLDNSGVFLDALSAFWNSFYYSCTNGEDERVPAIRHDFQVRKGDQSHTPAEQCWISLPHIHPFHCSERNGTTYCPQSIGTLTLFELAVKSAHENYVIAVHLGMLSNPK</sequence>
<comment type="caution">
    <text evidence="2">The sequence shown here is derived from an EMBL/GenBank/DDBJ whole genome shotgun (WGS) entry which is preliminary data.</text>
</comment>
<reference evidence="3" key="1">
    <citation type="journal article" date="2017" name="bioRxiv">
        <title>Comparative analysis of the genomes of Stylophora pistillata and Acropora digitifera provides evidence for extensive differences between species of corals.</title>
        <authorList>
            <person name="Voolstra C.R."/>
            <person name="Li Y."/>
            <person name="Liew Y.J."/>
            <person name="Baumgarten S."/>
            <person name="Zoccola D."/>
            <person name="Flot J.-F."/>
            <person name="Tambutte S."/>
            <person name="Allemand D."/>
            <person name="Aranda M."/>
        </authorList>
    </citation>
    <scope>NUCLEOTIDE SEQUENCE [LARGE SCALE GENOMIC DNA]</scope>
</reference>
<feature type="compositionally biased region" description="Polar residues" evidence="1">
    <location>
        <begin position="160"/>
        <end position="175"/>
    </location>
</feature>
<protein>
    <submittedName>
        <fullName evidence="2">Uncharacterized protein</fullName>
    </submittedName>
</protein>
<keyword evidence="3" id="KW-1185">Reference proteome</keyword>
<evidence type="ECO:0000313" key="3">
    <source>
        <dbReference type="Proteomes" id="UP000225706"/>
    </source>
</evidence>